<reference evidence="3 4" key="1">
    <citation type="journal article" date="2020" name="G3 (Bethesda)">
        <title>Improved Reference Genome for Cyclotella cryptica CCMP332, a Model for Cell Wall Morphogenesis, Salinity Adaptation, and Lipid Production in Diatoms (Bacillariophyta).</title>
        <authorList>
            <person name="Roberts W.R."/>
            <person name="Downey K.M."/>
            <person name="Ruck E.C."/>
            <person name="Traller J.C."/>
            <person name="Alverson A.J."/>
        </authorList>
    </citation>
    <scope>NUCLEOTIDE SEQUENCE [LARGE SCALE GENOMIC DNA]</scope>
    <source>
        <strain evidence="3 4">CCMP332</strain>
    </source>
</reference>
<evidence type="ECO:0000256" key="1">
    <source>
        <dbReference type="SAM" id="MobiDB-lite"/>
    </source>
</evidence>
<protein>
    <submittedName>
        <fullName evidence="3">Uncharacterized protein</fullName>
    </submittedName>
</protein>
<feature type="compositionally biased region" description="Polar residues" evidence="1">
    <location>
        <begin position="72"/>
        <end position="89"/>
    </location>
</feature>
<sequence length="101" mass="11143">METSQCEISGGSKNSLSRECSVFVFSCLFGVFICFHFFLSFSTNRLFLLFGLEETKTNTNRSSHETDPNPNPQASTVVPRTRCPNSQAERTGGFFSPSSGT</sequence>
<organism evidence="3 4">
    <name type="scientific">Cyclotella cryptica</name>
    <dbReference type="NCBI Taxonomy" id="29204"/>
    <lineage>
        <taxon>Eukaryota</taxon>
        <taxon>Sar</taxon>
        <taxon>Stramenopiles</taxon>
        <taxon>Ochrophyta</taxon>
        <taxon>Bacillariophyta</taxon>
        <taxon>Coscinodiscophyceae</taxon>
        <taxon>Thalassiosirophycidae</taxon>
        <taxon>Stephanodiscales</taxon>
        <taxon>Stephanodiscaceae</taxon>
        <taxon>Cyclotella</taxon>
    </lineage>
</organism>
<dbReference type="AlphaFoldDB" id="A0ABD3NP67"/>
<evidence type="ECO:0000313" key="4">
    <source>
        <dbReference type="Proteomes" id="UP001516023"/>
    </source>
</evidence>
<keyword evidence="4" id="KW-1185">Reference proteome</keyword>
<accession>A0ABD3NP67</accession>
<keyword evidence="2" id="KW-0812">Transmembrane</keyword>
<feature type="transmembrane region" description="Helical" evidence="2">
    <location>
        <begin position="22"/>
        <end position="41"/>
    </location>
</feature>
<feature type="region of interest" description="Disordered" evidence="1">
    <location>
        <begin position="58"/>
        <end position="101"/>
    </location>
</feature>
<keyword evidence="2" id="KW-0472">Membrane</keyword>
<dbReference type="EMBL" id="JABMIG020000445">
    <property type="protein sequence ID" value="KAL3777729.1"/>
    <property type="molecule type" value="Genomic_DNA"/>
</dbReference>
<keyword evidence="2" id="KW-1133">Transmembrane helix</keyword>
<name>A0ABD3NP67_9STRA</name>
<gene>
    <name evidence="3" type="ORF">HJC23_005362</name>
</gene>
<dbReference type="Proteomes" id="UP001516023">
    <property type="component" value="Unassembled WGS sequence"/>
</dbReference>
<comment type="caution">
    <text evidence="3">The sequence shown here is derived from an EMBL/GenBank/DDBJ whole genome shotgun (WGS) entry which is preliminary data.</text>
</comment>
<evidence type="ECO:0000256" key="2">
    <source>
        <dbReference type="SAM" id="Phobius"/>
    </source>
</evidence>
<proteinExistence type="predicted"/>
<evidence type="ECO:0000313" key="3">
    <source>
        <dbReference type="EMBL" id="KAL3777729.1"/>
    </source>
</evidence>